<sequence>MVPEKFRYAYGNYLRLYNDLLAYDWSELLETEDVNTGVELLTSTVQESEYWYQTYSLCRKIVKKLTARDEADYHRLLEQNFKKEPSSFWDFVRKQRNDKLSFIPCILLAKNWKNNEKVSVCAAVPFDQHKIICPARTRPLSYRLRQECKRLRMQQSSRRKLLPWTKPSSMQRRECMCV</sequence>
<reference evidence="1 2" key="1">
    <citation type="journal article" date="2023" name="Arcadia Sci">
        <title>De novo assembly of a long-read Amblyomma americanum tick genome.</title>
        <authorList>
            <person name="Chou S."/>
            <person name="Poskanzer K.E."/>
            <person name="Rollins M."/>
            <person name="Thuy-Boun P.S."/>
        </authorList>
    </citation>
    <scope>NUCLEOTIDE SEQUENCE [LARGE SCALE GENOMIC DNA]</scope>
    <source>
        <strain evidence="1">F_SG_1</strain>
        <tissue evidence="1">Salivary glands</tissue>
    </source>
</reference>
<organism evidence="1 2">
    <name type="scientific">Amblyomma americanum</name>
    <name type="common">Lone star tick</name>
    <dbReference type="NCBI Taxonomy" id="6943"/>
    <lineage>
        <taxon>Eukaryota</taxon>
        <taxon>Metazoa</taxon>
        <taxon>Ecdysozoa</taxon>
        <taxon>Arthropoda</taxon>
        <taxon>Chelicerata</taxon>
        <taxon>Arachnida</taxon>
        <taxon>Acari</taxon>
        <taxon>Parasitiformes</taxon>
        <taxon>Ixodida</taxon>
        <taxon>Ixodoidea</taxon>
        <taxon>Ixodidae</taxon>
        <taxon>Amblyomminae</taxon>
        <taxon>Amblyomma</taxon>
    </lineage>
</organism>
<comment type="caution">
    <text evidence="1">The sequence shown here is derived from an EMBL/GenBank/DDBJ whole genome shotgun (WGS) entry which is preliminary data.</text>
</comment>
<evidence type="ECO:0000313" key="2">
    <source>
        <dbReference type="Proteomes" id="UP001321473"/>
    </source>
</evidence>
<keyword evidence="2" id="KW-1185">Reference proteome</keyword>
<dbReference type="EMBL" id="JARKHS020001061">
    <property type="protein sequence ID" value="KAK8788218.1"/>
    <property type="molecule type" value="Genomic_DNA"/>
</dbReference>
<dbReference type="Proteomes" id="UP001321473">
    <property type="component" value="Unassembled WGS sequence"/>
</dbReference>
<dbReference type="AlphaFoldDB" id="A0AAQ4FNS0"/>
<protein>
    <submittedName>
        <fullName evidence="1">Uncharacterized protein</fullName>
    </submittedName>
</protein>
<evidence type="ECO:0000313" key="1">
    <source>
        <dbReference type="EMBL" id="KAK8788218.1"/>
    </source>
</evidence>
<accession>A0AAQ4FNS0</accession>
<proteinExistence type="predicted"/>
<name>A0AAQ4FNS0_AMBAM</name>
<gene>
    <name evidence="1" type="ORF">V5799_022006</name>
</gene>